<dbReference type="InterPro" id="IPR000014">
    <property type="entry name" value="PAS"/>
</dbReference>
<accession>A0ABU3AAD0</accession>
<dbReference type="EMBL" id="JAVRHR010000001">
    <property type="protein sequence ID" value="MDT0605896.1"/>
    <property type="molecule type" value="Genomic_DNA"/>
</dbReference>
<dbReference type="InterPro" id="IPR003594">
    <property type="entry name" value="HATPase_dom"/>
</dbReference>
<dbReference type="InterPro" id="IPR011006">
    <property type="entry name" value="CheY-like_superfamily"/>
</dbReference>
<dbReference type="InterPro" id="IPR005467">
    <property type="entry name" value="His_kinase_dom"/>
</dbReference>
<comment type="catalytic activity">
    <reaction evidence="1">
        <text>ATP + protein L-histidine = ADP + protein N-phospho-L-histidine.</text>
        <dbReference type="EC" id="2.7.13.3"/>
    </reaction>
</comment>
<keyword evidence="3 5" id="KW-0597">Phosphoprotein</keyword>
<dbReference type="PROSITE" id="PS50110">
    <property type="entry name" value="RESPONSE_REGULATORY"/>
    <property type="match status" value="1"/>
</dbReference>
<dbReference type="RefSeq" id="WP_311349460.1">
    <property type="nucleotide sequence ID" value="NZ_JAVRHR010000001.1"/>
</dbReference>
<dbReference type="Pfam" id="PF00072">
    <property type="entry name" value="Response_reg"/>
    <property type="match status" value="1"/>
</dbReference>
<dbReference type="SMART" id="SM00448">
    <property type="entry name" value="REC"/>
    <property type="match status" value="1"/>
</dbReference>
<dbReference type="GO" id="GO:0005524">
    <property type="term" value="F:ATP binding"/>
    <property type="evidence" value="ECO:0007669"/>
    <property type="project" value="UniProtKB-KW"/>
</dbReference>
<feature type="modified residue" description="4-aspartylphosphate" evidence="5">
    <location>
        <position position="455"/>
    </location>
</feature>
<dbReference type="InterPro" id="IPR001789">
    <property type="entry name" value="Sig_transdc_resp-reg_receiver"/>
</dbReference>
<dbReference type="EC" id="2.7.13.3" evidence="2"/>
<comment type="caution">
    <text evidence="8">The sequence shown here is derived from an EMBL/GenBank/DDBJ whole genome shotgun (WGS) entry which is preliminary data.</text>
</comment>
<dbReference type="SUPFAM" id="SSF47384">
    <property type="entry name" value="Homodimeric domain of signal transducing histidine kinase"/>
    <property type="match status" value="1"/>
</dbReference>
<evidence type="ECO:0000313" key="8">
    <source>
        <dbReference type="EMBL" id="MDT0605896.1"/>
    </source>
</evidence>
<dbReference type="NCBIfam" id="TIGR00229">
    <property type="entry name" value="sensory_box"/>
    <property type="match status" value="1"/>
</dbReference>
<dbReference type="Gene3D" id="3.30.450.20">
    <property type="entry name" value="PAS domain"/>
    <property type="match status" value="1"/>
</dbReference>
<reference evidence="8 9" key="1">
    <citation type="submission" date="2023-09" db="EMBL/GenBank/DDBJ databases">
        <authorList>
            <person name="Rey-Velasco X."/>
        </authorList>
    </citation>
    <scope>NUCLEOTIDE SEQUENCE [LARGE SCALE GENOMIC DNA]</scope>
    <source>
        <strain evidence="8 9">F388</strain>
    </source>
</reference>
<evidence type="ECO:0000256" key="2">
    <source>
        <dbReference type="ARBA" id="ARBA00012438"/>
    </source>
</evidence>
<keyword evidence="8" id="KW-0067">ATP-binding</keyword>
<evidence type="ECO:0000259" key="6">
    <source>
        <dbReference type="PROSITE" id="PS50109"/>
    </source>
</evidence>
<sequence>MDSIFETQQVFDNLSTSSDVNDIPKRVLNELIETYNNQKQHLKSLTGIMSEGLAHCEIILNNQGQPIDYRFLSVNPAFEKHTGLTAELCEGKTILEIMPTAEKSWIDFYGRVALTQKTQSTTGYNQQTNRHYYSTAYSDKSGEFMMLFKDITQKVELERAYKNIEESEKLKSTFLANMSHEIRTPLNAILGCSELLEDKNLDPQDQIKCLDHIKNSGNRLLTIISDILDISKLESNQQQLNLKAHCVNELIDSLYSQFTIVKKESTNTLNCHKAFDNDNSCIETDTARLEQIISNLLENAYKYTENGEIIFGYELKGEYLEFFVKDTGSGIPEKDQELIFERFGQASNQKTKINSGSGLGIPIANGFVALFGGEMWLESEVNRGSSFYFTIPYLPCEPEATVQEKPTILVAEDEEVNFFLLEMWLGKYCNLLHASNGNEVLKMCKSENIDLILMDIKMPYLNGIEATIEIRKTDETIPIIAQSAFIMQSETDEILAAGCNEVMTKPIKQQTFKQVLKGYLPQLRF</sequence>
<evidence type="ECO:0000256" key="5">
    <source>
        <dbReference type="PROSITE-ProRule" id="PRU00169"/>
    </source>
</evidence>
<evidence type="ECO:0000256" key="3">
    <source>
        <dbReference type="ARBA" id="ARBA00022553"/>
    </source>
</evidence>
<keyword evidence="8" id="KW-0547">Nucleotide-binding</keyword>
<dbReference type="CDD" id="cd00082">
    <property type="entry name" value="HisKA"/>
    <property type="match status" value="1"/>
</dbReference>
<dbReference type="InterPro" id="IPR035965">
    <property type="entry name" value="PAS-like_dom_sf"/>
</dbReference>
<dbReference type="Gene3D" id="1.10.287.130">
    <property type="match status" value="1"/>
</dbReference>
<feature type="domain" description="Histidine kinase" evidence="6">
    <location>
        <begin position="177"/>
        <end position="395"/>
    </location>
</feature>
<dbReference type="CDD" id="cd17546">
    <property type="entry name" value="REC_hyHK_CKI1_RcsC-like"/>
    <property type="match status" value="1"/>
</dbReference>
<dbReference type="SUPFAM" id="SSF55874">
    <property type="entry name" value="ATPase domain of HSP90 chaperone/DNA topoisomerase II/histidine kinase"/>
    <property type="match status" value="1"/>
</dbReference>
<dbReference type="PANTHER" id="PTHR45339:SF1">
    <property type="entry name" value="HYBRID SIGNAL TRANSDUCTION HISTIDINE KINASE J"/>
    <property type="match status" value="1"/>
</dbReference>
<keyword evidence="9" id="KW-1185">Reference proteome</keyword>
<dbReference type="PRINTS" id="PR00344">
    <property type="entry name" value="BCTRLSENSOR"/>
</dbReference>
<dbReference type="InterPro" id="IPR036890">
    <property type="entry name" value="HATPase_C_sf"/>
</dbReference>
<dbReference type="Gene3D" id="3.40.50.2300">
    <property type="match status" value="1"/>
</dbReference>
<protein>
    <recommendedName>
        <fullName evidence="2">histidine kinase</fullName>
        <ecNumber evidence="2">2.7.13.3</ecNumber>
    </recommendedName>
</protein>
<proteinExistence type="predicted"/>
<organism evidence="8 9">
    <name type="scientific">Croceitalea rosinachiae</name>
    <dbReference type="NCBI Taxonomy" id="3075596"/>
    <lineage>
        <taxon>Bacteria</taxon>
        <taxon>Pseudomonadati</taxon>
        <taxon>Bacteroidota</taxon>
        <taxon>Flavobacteriia</taxon>
        <taxon>Flavobacteriales</taxon>
        <taxon>Flavobacteriaceae</taxon>
        <taxon>Croceitalea</taxon>
    </lineage>
</organism>
<name>A0ABU3AAD0_9FLAO</name>
<dbReference type="InterPro" id="IPR003661">
    <property type="entry name" value="HisK_dim/P_dom"/>
</dbReference>
<dbReference type="InterPro" id="IPR004358">
    <property type="entry name" value="Sig_transdc_His_kin-like_C"/>
</dbReference>
<dbReference type="Gene3D" id="3.30.565.10">
    <property type="entry name" value="Histidine kinase-like ATPase, C-terminal domain"/>
    <property type="match status" value="1"/>
</dbReference>
<feature type="domain" description="Response regulatory" evidence="7">
    <location>
        <begin position="407"/>
        <end position="520"/>
    </location>
</feature>
<dbReference type="SMART" id="SM00387">
    <property type="entry name" value="HATPase_c"/>
    <property type="match status" value="1"/>
</dbReference>
<dbReference type="PANTHER" id="PTHR45339">
    <property type="entry name" value="HYBRID SIGNAL TRANSDUCTION HISTIDINE KINASE J"/>
    <property type="match status" value="1"/>
</dbReference>
<evidence type="ECO:0000256" key="1">
    <source>
        <dbReference type="ARBA" id="ARBA00000085"/>
    </source>
</evidence>
<dbReference type="SMART" id="SM00388">
    <property type="entry name" value="HisKA"/>
    <property type="match status" value="1"/>
</dbReference>
<evidence type="ECO:0000259" key="7">
    <source>
        <dbReference type="PROSITE" id="PS50110"/>
    </source>
</evidence>
<gene>
    <name evidence="8" type="ORF">RM706_02590</name>
</gene>
<keyword evidence="4" id="KW-0902">Two-component regulatory system</keyword>
<dbReference type="PROSITE" id="PS50109">
    <property type="entry name" value="HIS_KIN"/>
    <property type="match status" value="1"/>
</dbReference>
<dbReference type="SUPFAM" id="SSF52172">
    <property type="entry name" value="CheY-like"/>
    <property type="match status" value="1"/>
</dbReference>
<dbReference type="SUPFAM" id="SSF55785">
    <property type="entry name" value="PYP-like sensor domain (PAS domain)"/>
    <property type="match status" value="1"/>
</dbReference>
<evidence type="ECO:0000256" key="4">
    <source>
        <dbReference type="ARBA" id="ARBA00023012"/>
    </source>
</evidence>
<dbReference type="Pfam" id="PF02518">
    <property type="entry name" value="HATPase_c"/>
    <property type="match status" value="1"/>
</dbReference>
<evidence type="ECO:0000313" key="9">
    <source>
        <dbReference type="Proteomes" id="UP001255246"/>
    </source>
</evidence>
<dbReference type="Pfam" id="PF00512">
    <property type="entry name" value="HisKA"/>
    <property type="match status" value="1"/>
</dbReference>
<dbReference type="InterPro" id="IPR036097">
    <property type="entry name" value="HisK_dim/P_sf"/>
</dbReference>
<dbReference type="Proteomes" id="UP001255246">
    <property type="component" value="Unassembled WGS sequence"/>
</dbReference>